<dbReference type="Proteomes" id="UP001152799">
    <property type="component" value="Chromosome 13"/>
</dbReference>
<feature type="region of interest" description="Disordered" evidence="1">
    <location>
        <begin position="215"/>
        <end position="256"/>
    </location>
</feature>
<feature type="region of interest" description="Disordered" evidence="1">
    <location>
        <begin position="168"/>
        <end position="189"/>
    </location>
</feature>
<sequence length="256" mass="29041">MFNLPNIVKRLSDLDVMIQNQGSDTISRMVTLEQRIIKVEQSVDVAGKSCRDPAVETAIGEREELIFEMMERKNRASNILVYNVTESKMNTQTQRMKEDSETVERILENFNIDKNKLSIYRLEKFIPNKNRPIKVCLAKEEDANCTNKTSRQELDDLMKIGGDIHNDINTEENVPQGTDNLSTGSVDSESVDKVIPECQTDPKKCKQTLIEKVVPENFTPSQTSSIKDVPEHKSPSSDSDSESPYTSNNNLRNLNK</sequence>
<evidence type="ECO:0000313" key="3">
    <source>
        <dbReference type="Proteomes" id="UP001152799"/>
    </source>
</evidence>
<keyword evidence="3" id="KW-1185">Reference proteome</keyword>
<evidence type="ECO:0000313" key="2">
    <source>
        <dbReference type="EMBL" id="CAG9763483.1"/>
    </source>
</evidence>
<reference evidence="2" key="1">
    <citation type="submission" date="2022-01" db="EMBL/GenBank/DDBJ databases">
        <authorList>
            <person name="King R."/>
        </authorList>
    </citation>
    <scope>NUCLEOTIDE SEQUENCE</scope>
</reference>
<feature type="compositionally biased region" description="Polar residues" evidence="1">
    <location>
        <begin position="171"/>
        <end position="188"/>
    </location>
</feature>
<protein>
    <submittedName>
        <fullName evidence="2">Uncharacterized protein</fullName>
    </submittedName>
</protein>
<dbReference type="AlphaFoldDB" id="A0A9N9MEX9"/>
<name>A0A9N9MEX9_9CUCU</name>
<evidence type="ECO:0000256" key="1">
    <source>
        <dbReference type="SAM" id="MobiDB-lite"/>
    </source>
</evidence>
<organism evidence="2 3">
    <name type="scientific">Ceutorhynchus assimilis</name>
    <name type="common">cabbage seed weevil</name>
    <dbReference type="NCBI Taxonomy" id="467358"/>
    <lineage>
        <taxon>Eukaryota</taxon>
        <taxon>Metazoa</taxon>
        <taxon>Ecdysozoa</taxon>
        <taxon>Arthropoda</taxon>
        <taxon>Hexapoda</taxon>
        <taxon>Insecta</taxon>
        <taxon>Pterygota</taxon>
        <taxon>Neoptera</taxon>
        <taxon>Endopterygota</taxon>
        <taxon>Coleoptera</taxon>
        <taxon>Polyphaga</taxon>
        <taxon>Cucujiformia</taxon>
        <taxon>Curculionidae</taxon>
        <taxon>Ceutorhynchinae</taxon>
        <taxon>Ceutorhynchus</taxon>
    </lineage>
</organism>
<gene>
    <name evidence="2" type="ORF">CEUTPL_LOCUS4144</name>
</gene>
<proteinExistence type="predicted"/>
<dbReference type="EMBL" id="OU892289">
    <property type="protein sequence ID" value="CAG9763483.1"/>
    <property type="molecule type" value="Genomic_DNA"/>
</dbReference>
<accession>A0A9N9MEX9</accession>
<feature type="compositionally biased region" description="Polar residues" evidence="1">
    <location>
        <begin position="245"/>
        <end position="256"/>
    </location>
</feature>
<dbReference type="OrthoDB" id="6766179at2759"/>